<dbReference type="EMBL" id="CP000561">
    <property type="protein sequence ID" value="ABO07872.1"/>
    <property type="molecule type" value="Genomic_DNA"/>
</dbReference>
<gene>
    <name evidence="1" type="ordered locus">Pcal_0439</name>
</gene>
<proteinExistence type="predicted"/>
<accession>A3MTA5</accession>
<protein>
    <recommendedName>
        <fullName evidence="3">PaREP1 domain containing protein</fullName>
    </recommendedName>
</protein>
<dbReference type="KEGG" id="pcl:Pcal_0439"/>
<reference evidence="1" key="1">
    <citation type="submission" date="2007-02" db="EMBL/GenBank/DDBJ databases">
        <title>Complete sequence of Pyrobaculum calidifontis JCM 11548.</title>
        <authorList>
            <consortium name="US DOE Joint Genome Institute"/>
            <person name="Copeland A."/>
            <person name="Lucas S."/>
            <person name="Lapidus A."/>
            <person name="Barry K."/>
            <person name="Glavina del Rio T."/>
            <person name="Dalin E."/>
            <person name="Tice H."/>
            <person name="Pitluck S."/>
            <person name="Chain P."/>
            <person name="Malfatti S."/>
            <person name="Shin M."/>
            <person name="Vergez L."/>
            <person name="Schmutz J."/>
            <person name="Larimer F."/>
            <person name="Land M."/>
            <person name="Hauser L."/>
            <person name="Kyrpides N."/>
            <person name="Mikhailova N."/>
            <person name="Cozen A.E."/>
            <person name="Fitz-Gibbon S.T."/>
            <person name="House C.H."/>
            <person name="Saltikov C."/>
            <person name="Lowe T.M."/>
            <person name="Richardson P."/>
        </authorList>
    </citation>
    <scope>NUCLEOTIDE SEQUENCE [LARGE SCALE GENOMIC DNA]</scope>
    <source>
        <strain evidence="1">JCM 11548</strain>
    </source>
</reference>
<sequence length="84" mass="9341">MATLCLELLEATEWLEAWRKIDKLAQSSGEYVLAKFLASAYALANDGIYGALSPMTREFLARDIVVCLEKASQVLESQLFSQPL</sequence>
<dbReference type="AlphaFoldDB" id="A3MTA5"/>
<dbReference type="STRING" id="410359.Pcal_0439"/>
<dbReference type="eggNOG" id="arCOG07438">
    <property type="taxonomic scope" value="Archaea"/>
</dbReference>
<evidence type="ECO:0000313" key="2">
    <source>
        <dbReference type="Proteomes" id="UP000001431"/>
    </source>
</evidence>
<organism evidence="1 2">
    <name type="scientific">Pyrobaculum calidifontis (strain DSM 21063 / JCM 11548 / VA1)</name>
    <dbReference type="NCBI Taxonomy" id="410359"/>
    <lineage>
        <taxon>Archaea</taxon>
        <taxon>Thermoproteota</taxon>
        <taxon>Thermoprotei</taxon>
        <taxon>Thermoproteales</taxon>
        <taxon>Thermoproteaceae</taxon>
        <taxon>Pyrobaculum</taxon>
    </lineage>
</organism>
<evidence type="ECO:0000313" key="1">
    <source>
        <dbReference type="EMBL" id="ABO07872.1"/>
    </source>
</evidence>
<name>A3MTA5_PYRCJ</name>
<dbReference type="Proteomes" id="UP000001431">
    <property type="component" value="Chromosome"/>
</dbReference>
<keyword evidence="2" id="KW-1185">Reference proteome</keyword>
<dbReference type="HOGENOM" id="CLU_170812_0_0_2"/>
<evidence type="ECO:0008006" key="3">
    <source>
        <dbReference type="Google" id="ProtNLM"/>
    </source>
</evidence>